<accession>A0A3B0Z6F5</accession>
<protein>
    <recommendedName>
        <fullName evidence="2">PepSY domain-containing protein</fullName>
    </recommendedName>
</protein>
<gene>
    <name evidence="1" type="ORF">MNBD_GAMMA13-1156</name>
</gene>
<organism evidence="1">
    <name type="scientific">hydrothermal vent metagenome</name>
    <dbReference type="NCBI Taxonomy" id="652676"/>
    <lineage>
        <taxon>unclassified sequences</taxon>
        <taxon>metagenomes</taxon>
        <taxon>ecological metagenomes</taxon>
    </lineage>
</organism>
<dbReference type="AlphaFoldDB" id="A0A3B0Z6F5"/>
<sequence>MRYFPLLSLLFSLLVTATPTVFAGNKHWPVEIFDVMDNQRLVIFLANEDIVASPQWQPIQGGPPLSIAAALEHTSRWIAQEPRLKGAKVHEIKLNRIHGYESDNRWYYLFQLRTHKGRKSSAHYVAVLFNGKVVPVIVEPASIK</sequence>
<reference evidence="1" key="1">
    <citation type="submission" date="2018-06" db="EMBL/GenBank/DDBJ databases">
        <authorList>
            <person name="Zhirakovskaya E."/>
        </authorList>
    </citation>
    <scope>NUCLEOTIDE SEQUENCE</scope>
</reference>
<evidence type="ECO:0008006" key="2">
    <source>
        <dbReference type="Google" id="ProtNLM"/>
    </source>
</evidence>
<evidence type="ECO:0000313" key="1">
    <source>
        <dbReference type="EMBL" id="VAW81829.1"/>
    </source>
</evidence>
<proteinExistence type="predicted"/>
<dbReference type="EMBL" id="UOFK01000281">
    <property type="protein sequence ID" value="VAW81829.1"/>
    <property type="molecule type" value="Genomic_DNA"/>
</dbReference>
<name>A0A3B0Z6F5_9ZZZZ</name>